<organism evidence="1 2">
    <name type="scientific">Trichomalopsis sarcophagae</name>
    <dbReference type="NCBI Taxonomy" id="543379"/>
    <lineage>
        <taxon>Eukaryota</taxon>
        <taxon>Metazoa</taxon>
        <taxon>Ecdysozoa</taxon>
        <taxon>Arthropoda</taxon>
        <taxon>Hexapoda</taxon>
        <taxon>Insecta</taxon>
        <taxon>Pterygota</taxon>
        <taxon>Neoptera</taxon>
        <taxon>Endopterygota</taxon>
        <taxon>Hymenoptera</taxon>
        <taxon>Apocrita</taxon>
        <taxon>Proctotrupomorpha</taxon>
        <taxon>Chalcidoidea</taxon>
        <taxon>Pteromalidae</taxon>
        <taxon>Pteromalinae</taxon>
        <taxon>Trichomalopsis</taxon>
    </lineage>
</organism>
<comment type="caution">
    <text evidence="1">The sequence shown here is derived from an EMBL/GenBank/DDBJ whole genome shotgun (WGS) entry which is preliminary data.</text>
</comment>
<evidence type="ECO:0000313" key="2">
    <source>
        <dbReference type="Proteomes" id="UP000215335"/>
    </source>
</evidence>
<proteinExistence type="predicted"/>
<keyword evidence="2" id="KW-1185">Reference proteome</keyword>
<reference evidence="1 2" key="1">
    <citation type="journal article" date="2017" name="Curr. Biol.">
        <title>The Evolution of Venom by Co-option of Single-Copy Genes.</title>
        <authorList>
            <person name="Martinson E.O."/>
            <person name="Mrinalini"/>
            <person name="Kelkar Y.D."/>
            <person name="Chang C.H."/>
            <person name="Werren J.H."/>
        </authorList>
    </citation>
    <scope>NUCLEOTIDE SEQUENCE [LARGE SCALE GENOMIC DNA]</scope>
    <source>
        <strain evidence="1 2">Alberta</strain>
        <tissue evidence="1">Whole body</tissue>
    </source>
</reference>
<gene>
    <name evidence="1" type="ORF">TSAR_001981</name>
</gene>
<sequence>QEFDGVLSFLPEYNKAVASFLHRITFGIRCTSAAQPGGSTSTTTLAEGACDRSSDSLHVIHGASSPSLSLSALCVSPPPSLPQRAYVSSSDVCIARCVFLSLST</sequence>
<accession>A0A232EQF3</accession>
<dbReference type="EMBL" id="NNAY01002760">
    <property type="protein sequence ID" value="OXU20619.1"/>
    <property type="molecule type" value="Genomic_DNA"/>
</dbReference>
<name>A0A232EQF3_9HYME</name>
<protein>
    <submittedName>
        <fullName evidence="1">Uncharacterized protein</fullName>
    </submittedName>
</protein>
<feature type="non-terminal residue" evidence="1">
    <location>
        <position position="1"/>
    </location>
</feature>
<dbReference type="AlphaFoldDB" id="A0A232EQF3"/>
<dbReference type="Proteomes" id="UP000215335">
    <property type="component" value="Unassembled WGS sequence"/>
</dbReference>
<evidence type="ECO:0000313" key="1">
    <source>
        <dbReference type="EMBL" id="OXU20619.1"/>
    </source>
</evidence>